<dbReference type="AlphaFoldDB" id="M6U378"/>
<reference evidence="1 2" key="1">
    <citation type="submission" date="2013-01" db="EMBL/GenBank/DDBJ databases">
        <authorList>
            <person name="Harkins D.M."/>
            <person name="Durkin A.S."/>
            <person name="Brinkac L.M."/>
            <person name="Haft D.H."/>
            <person name="Selengut J.D."/>
            <person name="Sanka R."/>
            <person name="DePew J."/>
            <person name="Purushe J."/>
            <person name="Matthias M.A."/>
            <person name="Vinetz J.M."/>
            <person name="Sutton G.G."/>
            <person name="Nierman W.C."/>
            <person name="Fouts D.E."/>
        </authorList>
    </citation>
    <scope>NUCLEOTIDE SEQUENCE [LARGE SCALE GENOMIC DNA]</scope>
    <source>
        <strain evidence="1 2">ZUN142</strain>
    </source>
</reference>
<dbReference type="Proteomes" id="UP000012153">
    <property type="component" value="Unassembled WGS sequence"/>
</dbReference>
<proteinExistence type="predicted"/>
<dbReference type="EMBL" id="AHOP02000062">
    <property type="protein sequence ID" value="EMO38945.1"/>
    <property type="molecule type" value="Genomic_DNA"/>
</dbReference>
<comment type="caution">
    <text evidence="1">The sequence shown here is derived from an EMBL/GenBank/DDBJ whole genome shotgun (WGS) entry which is preliminary data.</text>
</comment>
<evidence type="ECO:0000313" key="1">
    <source>
        <dbReference type="EMBL" id="EMO38945.1"/>
    </source>
</evidence>
<accession>M6U378</accession>
<protein>
    <submittedName>
        <fullName evidence="1">Uncharacterized protein</fullName>
    </submittedName>
</protein>
<sequence>MIKENKDLLLQLGAPYQSLSQNLKELYDHSLEIFNKLQ</sequence>
<name>M6U378_9LEPT</name>
<gene>
    <name evidence="1" type="ORF">LEP1GSC186_0186</name>
</gene>
<evidence type="ECO:0000313" key="2">
    <source>
        <dbReference type="Proteomes" id="UP000012153"/>
    </source>
</evidence>
<organism evidence="1 2">
    <name type="scientific">Leptospira noguchii serovar Autumnalis str. ZUN142</name>
    <dbReference type="NCBI Taxonomy" id="1085540"/>
    <lineage>
        <taxon>Bacteria</taxon>
        <taxon>Pseudomonadati</taxon>
        <taxon>Spirochaetota</taxon>
        <taxon>Spirochaetia</taxon>
        <taxon>Leptospirales</taxon>
        <taxon>Leptospiraceae</taxon>
        <taxon>Leptospira</taxon>
    </lineage>
</organism>